<dbReference type="Pfam" id="PF03483">
    <property type="entry name" value="B3_4"/>
    <property type="match status" value="1"/>
</dbReference>
<dbReference type="SMART" id="SM00874">
    <property type="entry name" value="B5"/>
    <property type="match status" value="1"/>
</dbReference>
<dbReference type="GO" id="GO:0006432">
    <property type="term" value="P:phenylalanyl-tRNA aminoacylation"/>
    <property type="evidence" value="ECO:0007669"/>
    <property type="project" value="UniProtKB-UniRule"/>
</dbReference>
<dbReference type="InterPro" id="IPR005147">
    <property type="entry name" value="tRNA_synthase_B5-dom"/>
</dbReference>
<dbReference type="InterPro" id="IPR012340">
    <property type="entry name" value="NA-bd_OB-fold"/>
</dbReference>
<feature type="binding site" evidence="15">
    <location>
        <position position="458"/>
    </location>
    <ligand>
        <name>Mg(2+)</name>
        <dbReference type="ChEBI" id="CHEBI:18420"/>
        <note>shared with alpha subunit</note>
    </ligand>
</feature>
<dbReference type="EC" id="6.1.1.20" evidence="15"/>
<dbReference type="FunFam" id="2.40.50.140:FF:000045">
    <property type="entry name" value="Phenylalanine--tRNA ligase beta subunit"/>
    <property type="match status" value="1"/>
</dbReference>
<evidence type="ECO:0000259" key="17">
    <source>
        <dbReference type="PROSITE" id="PS50886"/>
    </source>
</evidence>
<comment type="subunit">
    <text evidence="3 15">Tetramer of two alpha and two beta subunits.</text>
</comment>
<evidence type="ECO:0000256" key="12">
    <source>
        <dbReference type="ARBA" id="ARBA00022917"/>
    </source>
</evidence>
<dbReference type="CDD" id="cd00769">
    <property type="entry name" value="PheRS_beta_core"/>
    <property type="match status" value="1"/>
</dbReference>
<dbReference type="PANTHER" id="PTHR10947">
    <property type="entry name" value="PHENYLALANYL-TRNA SYNTHETASE BETA CHAIN AND LEUCINE-RICH REPEAT-CONTAINING PROTEIN 47"/>
    <property type="match status" value="1"/>
</dbReference>
<dbReference type="Gene3D" id="3.30.70.380">
    <property type="entry name" value="Ferrodoxin-fold anticodon-binding domain"/>
    <property type="match status" value="1"/>
</dbReference>
<dbReference type="InterPro" id="IPR033714">
    <property type="entry name" value="tRNA_bind_bactPheRS"/>
</dbReference>
<evidence type="ECO:0000259" key="19">
    <source>
        <dbReference type="PROSITE" id="PS51483"/>
    </source>
</evidence>
<gene>
    <name evidence="15" type="primary">pheT</name>
    <name evidence="20" type="ORF">JIN83_11495</name>
</gene>
<feature type="domain" description="TRNA-binding" evidence="17">
    <location>
        <begin position="40"/>
        <end position="149"/>
    </location>
</feature>
<dbReference type="GO" id="GO:0000287">
    <property type="term" value="F:magnesium ion binding"/>
    <property type="evidence" value="ECO:0007669"/>
    <property type="project" value="UniProtKB-UniRule"/>
</dbReference>
<dbReference type="InterPro" id="IPR036690">
    <property type="entry name" value="Fdx_antiC-bd_sf"/>
</dbReference>
<dbReference type="PANTHER" id="PTHR10947:SF0">
    <property type="entry name" value="PHENYLALANINE--TRNA LIGASE BETA SUBUNIT"/>
    <property type="match status" value="1"/>
</dbReference>
<dbReference type="InterPro" id="IPR009061">
    <property type="entry name" value="DNA-bd_dom_put_sf"/>
</dbReference>
<evidence type="ECO:0000256" key="9">
    <source>
        <dbReference type="ARBA" id="ARBA00022840"/>
    </source>
</evidence>
<comment type="caution">
    <text evidence="20">The sequence shown here is derived from an EMBL/GenBank/DDBJ whole genome shotgun (WGS) entry which is preliminary data.</text>
</comment>
<dbReference type="GO" id="GO:0004826">
    <property type="term" value="F:phenylalanine-tRNA ligase activity"/>
    <property type="evidence" value="ECO:0007669"/>
    <property type="project" value="UniProtKB-UniRule"/>
</dbReference>
<evidence type="ECO:0000256" key="13">
    <source>
        <dbReference type="ARBA" id="ARBA00023146"/>
    </source>
</evidence>
<dbReference type="Gene3D" id="3.50.40.10">
    <property type="entry name" value="Phenylalanyl-trna Synthetase, Chain B, domain 3"/>
    <property type="match status" value="1"/>
</dbReference>
<evidence type="ECO:0000256" key="6">
    <source>
        <dbReference type="ARBA" id="ARBA00022598"/>
    </source>
</evidence>
<dbReference type="NCBIfam" id="TIGR00472">
    <property type="entry name" value="pheT_bact"/>
    <property type="match status" value="1"/>
</dbReference>
<keyword evidence="13 15" id="KW-0030">Aminoacyl-tRNA synthetase</keyword>
<dbReference type="InterPro" id="IPR045060">
    <property type="entry name" value="Phe-tRNA-ligase_IIc_bsu"/>
</dbReference>
<feature type="binding site" evidence="15">
    <location>
        <position position="455"/>
    </location>
    <ligand>
        <name>Mg(2+)</name>
        <dbReference type="ChEBI" id="CHEBI:18420"/>
        <note>shared with alpha subunit</note>
    </ligand>
</feature>
<evidence type="ECO:0000256" key="7">
    <source>
        <dbReference type="ARBA" id="ARBA00022723"/>
    </source>
</evidence>
<keyword evidence="7 15" id="KW-0479">Metal-binding</keyword>
<dbReference type="InterPro" id="IPR002547">
    <property type="entry name" value="tRNA-bd_dom"/>
</dbReference>
<evidence type="ECO:0000313" key="21">
    <source>
        <dbReference type="Proteomes" id="UP000634206"/>
    </source>
</evidence>
<evidence type="ECO:0000313" key="20">
    <source>
        <dbReference type="EMBL" id="MBK1855587.1"/>
    </source>
</evidence>
<organism evidence="20 21">
    <name type="scientific">Oceaniferula flava</name>
    <dbReference type="NCBI Taxonomy" id="2800421"/>
    <lineage>
        <taxon>Bacteria</taxon>
        <taxon>Pseudomonadati</taxon>
        <taxon>Verrucomicrobiota</taxon>
        <taxon>Verrucomicrobiia</taxon>
        <taxon>Verrucomicrobiales</taxon>
        <taxon>Verrucomicrobiaceae</taxon>
        <taxon>Oceaniferula</taxon>
    </lineage>
</organism>
<dbReference type="CDD" id="cd02796">
    <property type="entry name" value="tRNA_bind_bactPheRS"/>
    <property type="match status" value="1"/>
</dbReference>
<dbReference type="Gene3D" id="3.30.56.10">
    <property type="match status" value="2"/>
</dbReference>
<evidence type="ECO:0000256" key="11">
    <source>
        <dbReference type="ARBA" id="ARBA00022884"/>
    </source>
</evidence>
<keyword evidence="4 15" id="KW-0963">Cytoplasm</keyword>
<dbReference type="SMART" id="SM00873">
    <property type="entry name" value="B3_4"/>
    <property type="match status" value="1"/>
</dbReference>
<dbReference type="InterPro" id="IPR005121">
    <property type="entry name" value="Fdx_antiC-bd"/>
</dbReference>
<sequence length="800" mass="85793">MNVSLNWLNDHLDLSHMSLQEIDDLLTFAGVEVEGIESKGVPSDKIVVAQVKSAEQHPDADKLKVCMVDAGEGELRQIVCGAKNYKVGDKVPCALPGADLGGGFVIKEGKLRGVPSLGMLCAAGEIGLIDAEDGLMILQEDAVIGEKLQDMFDADTIIEVEVTPNRPDLLSHTGMARELGALAGIDRKSPALETPETTGAAGLIQLNATDSCPYYTAVKISGVKVTESPEWLKTKLEAIGLRPINNVVDITNYALHELGHPLHAFDAAKVKGALDIRMAADGETFKALDEVDYKLAADDVVISDASGKALALGGIMGGLDSGVTETTTDVILESAYFTPSNIRRSSRRLALSSDSSYRFERGSDPQAVLTSSAFVAKLITELAGGSIEGATAVAGEAPVLTSEVELDAAKLDQLMGGSISLADAEDILTRLGLDKVADNKWQVPSYRLDLPRHIDLVEEVARVHGLDKVPSRYTGTFVQESAVDAAYDYQMAQRKTLAALGFYETQTIKLIAESSTEATVPQMDTALPLRPLMDGDVIRVALPLSEDHAIMRPSLTPGLVATAARNIRQGVKSLRFFEIGRQFRNAGGGKAKDLEADSLALLMGGDASPSGWSADSKSIDAFDLKAVIESLLPNKDIQFTPRKRDGFILAADIQCDGKPIGAFAQLSPAKCRELGSNTPIYLAELELKKCQQLGAGTSQADELPQFPGSSRDAAMEAPVDMPNADIEKAIKKHNEMLLVSSACFDLFTDPTGEKLPADKKSIAYTFHYRSPERTLKAKEVDDAHQKLLAHLTKTLPITFR</sequence>
<dbReference type="EMBL" id="JAENIG010000007">
    <property type="protein sequence ID" value="MBK1855587.1"/>
    <property type="molecule type" value="Genomic_DNA"/>
</dbReference>
<dbReference type="RefSeq" id="WP_309490200.1">
    <property type="nucleotide sequence ID" value="NZ_JAENIG010000007.1"/>
</dbReference>
<dbReference type="Pfam" id="PF01588">
    <property type="entry name" value="tRNA_bind"/>
    <property type="match status" value="1"/>
</dbReference>
<feature type="binding site" evidence="15">
    <location>
        <position position="449"/>
    </location>
    <ligand>
        <name>Mg(2+)</name>
        <dbReference type="ChEBI" id="CHEBI:18420"/>
        <note>shared with alpha subunit</note>
    </ligand>
</feature>
<dbReference type="PROSITE" id="PS50886">
    <property type="entry name" value="TRBD"/>
    <property type="match status" value="1"/>
</dbReference>
<comment type="catalytic activity">
    <reaction evidence="14 15">
        <text>tRNA(Phe) + L-phenylalanine + ATP = L-phenylalanyl-tRNA(Phe) + AMP + diphosphate + H(+)</text>
        <dbReference type="Rhea" id="RHEA:19413"/>
        <dbReference type="Rhea" id="RHEA-COMP:9668"/>
        <dbReference type="Rhea" id="RHEA-COMP:9699"/>
        <dbReference type="ChEBI" id="CHEBI:15378"/>
        <dbReference type="ChEBI" id="CHEBI:30616"/>
        <dbReference type="ChEBI" id="CHEBI:33019"/>
        <dbReference type="ChEBI" id="CHEBI:58095"/>
        <dbReference type="ChEBI" id="CHEBI:78442"/>
        <dbReference type="ChEBI" id="CHEBI:78531"/>
        <dbReference type="ChEBI" id="CHEBI:456215"/>
        <dbReference type="EC" id="6.1.1.20"/>
    </reaction>
</comment>
<evidence type="ECO:0000256" key="15">
    <source>
        <dbReference type="HAMAP-Rule" id="MF_00283"/>
    </source>
</evidence>
<evidence type="ECO:0000256" key="2">
    <source>
        <dbReference type="ARBA" id="ARBA00008653"/>
    </source>
</evidence>
<keyword evidence="9 15" id="KW-0067">ATP-binding</keyword>
<dbReference type="InterPro" id="IPR005146">
    <property type="entry name" value="B3/B4_tRNA-bd"/>
</dbReference>
<dbReference type="SUPFAM" id="SSF56037">
    <property type="entry name" value="PheT/TilS domain"/>
    <property type="match status" value="1"/>
</dbReference>
<dbReference type="SUPFAM" id="SSF55681">
    <property type="entry name" value="Class II aaRS and biotin synthetases"/>
    <property type="match status" value="1"/>
</dbReference>
<keyword evidence="8 15" id="KW-0547">Nucleotide-binding</keyword>
<keyword evidence="11 16" id="KW-0694">RNA-binding</keyword>
<dbReference type="AlphaFoldDB" id="A0AAE2SEM9"/>
<dbReference type="NCBIfam" id="NF045760">
    <property type="entry name" value="YtpR"/>
    <property type="match status" value="1"/>
</dbReference>
<dbReference type="InterPro" id="IPR020825">
    <property type="entry name" value="Phe-tRNA_synthase-like_B3/B4"/>
</dbReference>
<proteinExistence type="inferred from homology"/>
<feature type="binding site" evidence="15">
    <location>
        <position position="459"/>
    </location>
    <ligand>
        <name>Mg(2+)</name>
        <dbReference type="ChEBI" id="CHEBI:18420"/>
        <note>shared with alpha subunit</note>
    </ligand>
</feature>
<dbReference type="Gene3D" id="2.40.50.140">
    <property type="entry name" value="Nucleic acid-binding proteins"/>
    <property type="match status" value="1"/>
</dbReference>
<name>A0AAE2SEM9_9BACT</name>
<dbReference type="GO" id="GO:0000049">
    <property type="term" value="F:tRNA binding"/>
    <property type="evidence" value="ECO:0007669"/>
    <property type="project" value="UniProtKB-UniRule"/>
</dbReference>
<keyword evidence="12 15" id="KW-0648">Protein biosynthesis</keyword>
<evidence type="ECO:0000256" key="3">
    <source>
        <dbReference type="ARBA" id="ARBA00011209"/>
    </source>
</evidence>
<evidence type="ECO:0000256" key="5">
    <source>
        <dbReference type="ARBA" id="ARBA00022555"/>
    </source>
</evidence>
<evidence type="ECO:0000259" key="18">
    <source>
        <dbReference type="PROSITE" id="PS51447"/>
    </source>
</evidence>
<dbReference type="InterPro" id="IPR041616">
    <property type="entry name" value="PheRS_beta_core"/>
</dbReference>
<dbReference type="PROSITE" id="PS51483">
    <property type="entry name" value="B5"/>
    <property type="match status" value="1"/>
</dbReference>
<dbReference type="Pfam" id="PF03147">
    <property type="entry name" value="FDX-ACB"/>
    <property type="match status" value="1"/>
</dbReference>
<evidence type="ECO:0000256" key="14">
    <source>
        <dbReference type="ARBA" id="ARBA00049255"/>
    </source>
</evidence>
<evidence type="ECO:0000256" key="16">
    <source>
        <dbReference type="PROSITE-ProRule" id="PRU00209"/>
    </source>
</evidence>
<evidence type="ECO:0000256" key="10">
    <source>
        <dbReference type="ARBA" id="ARBA00022842"/>
    </source>
</evidence>
<keyword evidence="5 16" id="KW-0820">tRNA-binding</keyword>
<dbReference type="Proteomes" id="UP000634206">
    <property type="component" value="Unassembled WGS sequence"/>
</dbReference>
<dbReference type="SMART" id="SM00896">
    <property type="entry name" value="FDX-ACB"/>
    <property type="match status" value="1"/>
</dbReference>
<dbReference type="InterPro" id="IPR045864">
    <property type="entry name" value="aa-tRNA-synth_II/BPL/LPL"/>
</dbReference>
<reference evidence="20" key="1">
    <citation type="submission" date="2021-01" db="EMBL/GenBank/DDBJ databases">
        <title>Modified the classification status of verrucomicrobia.</title>
        <authorList>
            <person name="Feng X."/>
        </authorList>
    </citation>
    <scope>NUCLEOTIDE SEQUENCE</scope>
    <source>
        <strain evidence="20">5K15</strain>
    </source>
</reference>
<dbReference type="SUPFAM" id="SSF46955">
    <property type="entry name" value="Putative DNA-binding domain"/>
    <property type="match status" value="1"/>
</dbReference>
<dbReference type="PROSITE" id="PS51447">
    <property type="entry name" value="FDX_ACB"/>
    <property type="match status" value="1"/>
</dbReference>
<keyword evidence="10 15" id="KW-0460">Magnesium</keyword>
<dbReference type="SUPFAM" id="SSF54991">
    <property type="entry name" value="Anticodon-binding domain of PheRS"/>
    <property type="match status" value="1"/>
</dbReference>
<dbReference type="GO" id="GO:0009328">
    <property type="term" value="C:phenylalanine-tRNA ligase complex"/>
    <property type="evidence" value="ECO:0007669"/>
    <property type="project" value="TreeGrafter"/>
</dbReference>
<dbReference type="InterPro" id="IPR004532">
    <property type="entry name" value="Phe-tRNA-ligase_IIc_bsu_bact"/>
</dbReference>
<feature type="domain" description="B5" evidence="19">
    <location>
        <begin position="399"/>
        <end position="471"/>
    </location>
</feature>
<comment type="cofactor">
    <cofactor evidence="15">
        <name>Mg(2+)</name>
        <dbReference type="ChEBI" id="CHEBI:18420"/>
    </cofactor>
    <text evidence="15">Binds 2 magnesium ions per tetramer.</text>
</comment>
<evidence type="ECO:0000256" key="8">
    <source>
        <dbReference type="ARBA" id="ARBA00022741"/>
    </source>
</evidence>
<dbReference type="Gene3D" id="3.30.930.10">
    <property type="entry name" value="Bira Bifunctional Protein, Domain 2"/>
    <property type="match status" value="1"/>
</dbReference>
<accession>A0AAE2SEM9</accession>
<feature type="domain" description="FDX-ACB" evidence="18">
    <location>
        <begin position="704"/>
        <end position="800"/>
    </location>
</feature>
<evidence type="ECO:0000256" key="1">
    <source>
        <dbReference type="ARBA" id="ARBA00004496"/>
    </source>
</evidence>
<dbReference type="GO" id="GO:0005524">
    <property type="term" value="F:ATP binding"/>
    <property type="evidence" value="ECO:0007669"/>
    <property type="project" value="UniProtKB-UniRule"/>
</dbReference>
<dbReference type="Pfam" id="PF03484">
    <property type="entry name" value="B5"/>
    <property type="match status" value="1"/>
</dbReference>
<dbReference type="SUPFAM" id="SSF50249">
    <property type="entry name" value="Nucleic acid-binding proteins"/>
    <property type="match status" value="1"/>
</dbReference>
<evidence type="ECO:0000256" key="4">
    <source>
        <dbReference type="ARBA" id="ARBA00022490"/>
    </source>
</evidence>
<dbReference type="Pfam" id="PF17759">
    <property type="entry name" value="tRNA_synthFbeta"/>
    <property type="match status" value="1"/>
</dbReference>
<keyword evidence="21" id="KW-1185">Reference proteome</keyword>
<comment type="similarity">
    <text evidence="2 15">Belongs to the phenylalanyl-tRNA synthetase beta subunit family. Type 1 subfamily.</text>
</comment>
<dbReference type="HAMAP" id="MF_00283">
    <property type="entry name" value="Phe_tRNA_synth_beta1"/>
    <property type="match status" value="1"/>
</dbReference>
<comment type="subcellular location">
    <subcellularLocation>
        <location evidence="1 15">Cytoplasm</location>
    </subcellularLocation>
</comment>
<keyword evidence="6 15" id="KW-0436">Ligase</keyword>
<protein>
    <recommendedName>
        <fullName evidence="15">Phenylalanine--tRNA ligase beta subunit</fullName>
        <ecNumber evidence="15">6.1.1.20</ecNumber>
    </recommendedName>
    <alternativeName>
        <fullName evidence="15">Phenylalanyl-tRNA synthetase beta subunit</fullName>
        <shortName evidence="15">PheRS</shortName>
    </alternativeName>
</protein>